<comment type="caution">
    <text evidence="1">The sequence shown here is derived from an EMBL/GenBank/DDBJ whole genome shotgun (WGS) entry which is preliminary data.</text>
</comment>
<gene>
    <name evidence="1" type="ORF">ENO47_00865</name>
</gene>
<dbReference type="PANTHER" id="PTHR40727">
    <property type="entry name" value="TRANSCRIPTION REGULATOR, ENCODED NEXT TO RECA SUPERFAMILY ATPASE-RELATED"/>
    <property type="match status" value="1"/>
</dbReference>
<sequence>MVVIAQPVEQDFEALVLRVFLKSIDVLGGLSKLADYKTLTWLPSLARAVYCVVLREEYFKTEEEIAQRVGLTIQTVRNILRADPNMVMEKLKRLEELIEEERKELKVHTAGGVAKLAYKLVKEGQEESKVFLQYCEKVAYALDVPWAYMVLKRLKGTDFPINSAEAILDKLENVYIKGRTAKEVIQELEFPIKNPAELLHKIKENLKMHGLE</sequence>
<proteinExistence type="predicted"/>
<dbReference type="PANTHER" id="PTHR40727:SF1">
    <property type="entry name" value="BACTERIO-OPSIN ACTIVATOR"/>
    <property type="match status" value="1"/>
</dbReference>
<accession>A0A7C2V2K5</accession>
<dbReference type="EMBL" id="DSFP01000020">
    <property type="protein sequence ID" value="HEW45214.1"/>
    <property type="molecule type" value="Genomic_DNA"/>
</dbReference>
<name>A0A7C2V2K5_9AQUI</name>
<organism evidence="1">
    <name type="scientific">Hydrogenobacter sp</name>
    <dbReference type="NCBI Taxonomy" id="2152829"/>
    <lineage>
        <taxon>Bacteria</taxon>
        <taxon>Pseudomonadati</taxon>
        <taxon>Aquificota</taxon>
        <taxon>Aquificia</taxon>
        <taxon>Aquificales</taxon>
        <taxon>Aquificaceae</taxon>
        <taxon>Hydrogenobacter</taxon>
    </lineage>
</organism>
<dbReference type="AlphaFoldDB" id="A0A7C2V2K5"/>
<evidence type="ECO:0000313" key="1">
    <source>
        <dbReference type="EMBL" id="HEW45214.1"/>
    </source>
</evidence>
<reference evidence="1" key="1">
    <citation type="journal article" date="2020" name="mSystems">
        <title>Genome- and Community-Level Interaction Insights into Carbon Utilization and Element Cycling Functions of Hydrothermarchaeota in Hydrothermal Sediment.</title>
        <authorList>
            <person name="Zhou Z."/>
            <person name="Liu Y."/>
            <person name="Xu W."/>
            <person name="Pan J."/>
            <person name="Luo Z.H."/>
            <person name="Li M."/>
        </authorList>
    </citation>
    <scope>NUCLEOTIDE SEQUENCE [LARGE SCALE GENOMIC DNA]</scope>
    <source>
        <strain evidence="1">SpSt-132</strain>
    </source>
</reference>
<dbReference type="NCBIfam" id="TIGR03879">
    <property type="entry name" value="near_KaiC_dom"/>
    <property type="match status" value="1"/>
</dbReference>
<protein>
    <submittedName>
        <fullName evidence="1">Bacterio-opsin activator</fullName>
    </submittedName>
</protein>
<dbReference type="InterPro" id="IPR022285">
    <property type="entry name" value="CHP03879_regulat_dom_put"/>
</dbReference>